<dbReference type="InterPro" id="IPR001680">
    <property type="entry name" value="WD40_rpt"/>
</dbReference>
<dbReference type="SMART" id="SM00320">
    <property type="entry name" value="WD40"/>
    <property type="match status" value="2"/>
</dbReference>
<dbReference type="PANTHER" id="PTHR46362">
    <property type="entry name" value="GEM-ASSOCIATED PROTEIN 5"/>
    <property type="match status" value="1"/>
</dbReference>
<dbReference type="EMBL" id="JAIXMP010000011">
    <property type="protein sequence ID" value="KAI9264915.1"/>
    <property type="molecule type" value="Genomic_DNA"/>
</dbReference>
<dbReference type="Gene3D" id="2.130.10.10">
    <property type="entry name" value="YVTN repeat-like/Quinoprotein amine dehydrogenase"/>
    <property type="match status" value="1"/>
</dbReference>
<dbReference type="InterPro" id="IPR052640">
    <property type="entry name" value="Gemin-5"/>
</dbReference>
<dbReference type="GO" id="GO:0000387">
    <property type="term" value="P:spliceosomal snRNP assembly"/>
    <property type="evidence" value="ECO:0007669"/>
    <property type="project" value="TreeGrafter"/>
</dbReference>
<organism evidence="1 2">
    <name type="scientific">Phascolomyces articulosus</name>
    <dbReference type="NCBI Taxonomy" id="60185"/>
    <lineage>
        <taxon>Eukaryota</taxon>
        <taxon>Fungi</taxon>
        <taxon>Fungi incertae sedis</taxon>
        <taxon>Mucoromycota</taxon>
        <taxon>Mucoromycotina</taxon>
        <taxon>Mucoromycetes</taxon>
        <taxon>Mucorales</taxon>
        <taxon>Lichtheimiaceae</taxon>
        <taxon>Phascolomyces</taxon>
    </lineage>
</organism>
<accession>A0AAD5K1U5</accession>
<reference evidence="1" key="1">
    <citation type="journal article" date="2022" name="IScience">
        <title>Evolution of zygomycete secretomes and the origins of terrestrial fungal ecologies.</title>
        <authorList>
            <person name="Chang Y."/>
            <person name="Wang Y."/>
            <person name="Mondo S."/>
            <person name="Ahrendt S."/>
            <person name="Andreopoulos W."/>
            <person name="Barry K."/>
            <person name="Beard J."/>
            <person name="Benny G.L."/>
            <person name="Blankenship S."/>
            <person name="Bonito G."/>
            <person name="Cuomo C."/>
            <person name="Desiro A."/>
            <person name="Gervers K.A."/>
            <person name="Hundley H."/>
            <person name="Kuo A."/>
            <person name="LaButti K."/>
            <person name="Lang B.F."/>
            <person name="Lipzen A."/>
            <person name="O'Donnell K."/>
            <person name="Pangilinan J."/>
            <person name="Reynolds N."/>
            <person name="Sandor L."/>
            <person name="Smith M.E."/>
            <person name="Tsang A."/>
            <person name="Grigoriev I.V."/>
            <person name="Stajich J.E."/>
            <person name="Spatafora J.W."/>
        </authorList>
    </citation>
    <scope>NUCLEOTIDE SEQUENCE</scope>
    <source>
        <strain evidence="1">RSA 2281</strain>
    </source>
</reference>
<comment type="caution">
    <text evidence="1">The sequence shown here is derived from an EMBL/GenBank/DDBJ whole genome shotgun (WGS) entry which is preliminary data.</text>
</comment>
<name>A0AAD5K1U5_9FUNG</name>
<evidence type="ECO:0000313" key="2">
    <source>
        <dbReference type="Proteomes" id="UP001209540"/>
    </source>
</evidence>
<keyword evidence="2" id="KW-1185">Reference proteome</keyword>
<dbReference type="GO" id="GO:0003730">
    <property type="term" value="F:mRNA 3'-UTR binding"/>
    <property type="evidence" value="ECO:0007669"/>
    <property type="project" value="TreeGrafter"/>
</dbReference>
<gene>
    <name evidence="1" type="ORF">BDA99DRAFT_38077</name>
</gene>
<dbReference type="InterPro" id="IPR036322">
    <property type="entry name" value="WD40_repeat_dom_sf"/>
</dbReference>
<sequence>MLMEDLPPCQAYPPVPNWYTSHCAAVSDPNYYVYATRNTIVVLDLSSFRFVRAFIAAKDKIQAIAAHQQFCFAGGADNVIRAWSLSNGSLLMTYNVHSTEVTVIKCIRDGKILVSGDKSGKVVLQEPFNKKRYTINKISSEVRTIAPLHHAGDDYLAVGS</sequence>
<dbReference type="GO" id="GO:0005634">
    <property type="term" value="C:nucleus"/>
    <property type="evidence" value="ECO:0007669"/>
    <property type="project" value="TreeGrafter"/>
</dbReference>
<dbReference type="Pfam" id="PF00400">
    <property type="entry name" value="WD40"/>
    <property type="match status" value="1"/>
</dbReference>
<dbReference type="InterPro" id="IPR015943">
    <property type="entry name" value="WD40/YVTN_repeat-like_dom_sf"/>
</dbReference>
<evidence type="ECO:0000313" key="1">
    <source>
        <dbReference type="EMBL" id="KAI9264915.1"/>
    </source>
</evidence>
<dbReference type="Proteomes" id="UP001209540">
    <property type="component" value="Unassembled WGS sequence"/>
</dbReference>
<dbReference type="GO" id="GO:0032797">
    <property type="term" value="C:SMN complex"/>
    <property type="evidence" value="ECO:0007669"/>
    <property type="project" value="TreeGrafter"/>
</dbReference>
<proteinExistence type="predicted"/>
<dbReference type="AlphaFoldDB" id="A0AAD5K1U5"/>
<dbReference type="SUPFAM" id="SSF50978">
    <property type="entry name" value="WD40 repeat-like"/>
    <property type="match status" value="1"/>
</dbReference>
<dbReference type="PANTHER" id="PTHR46362:SF1">
    <property type="entry name" value="GEM-ASSOCIATED PROTEIN 5"/>
    <property type="match status" value="1"/>
</dbReference>
<protein>
    <submittedName>
        <fullName evidence="1">WD40-repeat-containing domain protein</fullName>
    </submittedName>
</protein>
<reference evidence="1" key="2">
    <citation type="submission" date="2023-02" db="EMBL/GenBank/DDBJ databases">
        <authorList>
            <consortium name="DOE Joint Genome Institute"/>
            <person name="Mondo S.J."/>
            <person name="Chang Y."/>
            <person name="Wang Y."/>
            <person name="Ahrendt S."/>
            <person name="Andreopoulos W."/>
            <person name="Barry K."/>
            <person name="Beard J."/>
            <person name="Benny G.L."/>
            <person name="Blankenship S."/>
            <person name="Bonito G."/>
            <person name="Cuomo C."/>
            <person name="Desiro A."/>
            <person name="Gervers K.A."/>
            <person name="Hundley H."/>
            <person name="Kuo A."/>
            <person name="LaButti K."/>
            <person name="Lang B.F."/>
            <person name="Lipzen A."/>
            <person name="O'Donnell K."/>
            <person name="Pangilinan J."/>
            <person name="Reynolds N."/>
            <person name="Sandor L."/>
            <person name="Smith M.W."/>
            <person name="Tsang A."/>
            <person name="Grigoriev I.V."/>
            <person name="Stajich J.E."/>
            <person name="Spatafora J.W."/>
        </authorList>
    </citation>
    <scope>NUCLEOTIDE SEQUENCE</scope>
    <source>
        <strain evidence="1">RSA 2281</strain>
    </source>
</reference>